<dbReference type="Proteomes" id="UP000823749">
    <property type="component" value="Chromosome 10"/>
</dbReference>
<dbReference type="AlphaFoldDB" id="A0AAV6IFT7"/>
<protein>
    <submittedName>
        <fullName evidence="1">Uncharacterized protein</fullName>
    </submittedName>
</protein>
<evidence type="ECO:0000313" key="2">
    <source>
        <dbReference type="Proteomes" id="UP000823749"/>
    </source>
</evidence>
<comment type="caution">
    <text evidence="1">The sequence shown here is derived from an EMBL/GenBank/DDBJ whole genome shotgun (WGS) entry which is preliminary data.</text>
</comment>
<gene>
    <name evidence="1" type="ORF">RHGRI_028439</name>
</gene>
<reference evidence="1" key="1">
    <citation type="submission" date="2020-08" db="EMBL/GenBank/DDBJ databases">
        <title>Plant Genome Project.</title>
        <authorList>
            <person name="Zhang R.-G."/>
        </authorList>
    </citation>
    <scope>NUCLEOTIDE SEQUENCE</scope>
    <source>
        <strain evidence="1">WSP0</strain>
        <tissue evidence="1">Leaf</tissue>
    </source>
</reference>
<name>A0AAV6IFT7_9ERIC</name>
<sequence>MAMVVDQTIAEHELFGYSTTTTATTSTEDEHDYNWNDCSPMVDWDAISIEIRGAKTTIATKIFLLSQFVGSVRVFRTSLPIFGGGPIDLSC</sequence>
<organism evidence="1 2">
    <name type="scientific">Rhododendron griersonianum</name>
    <dbReference type="NCBI Taxonomy" id="479676"/>
    <lineage>
        <taxon>Eukaryota</taxon>
        <taxon>Viridiplantae</taxon>
        <taxon>Streptophyta</taxon>
        <taxon>Embryophyta</taxon>
        <taxon>Tracheophyta</taxon>
        <taxon>Spermatophyta</taxon>
        <taxon>Magnoliopsida</taxon>
        <taxon>eudicotyledons</taxon>
        <taxon>Gunneridae</taxon>
        <taxon>Pentapetalae</taxon>
        <taxon>asterids</taxon>
        <taxon>Ericales</taxon>
        <taxon>Ericaceae</taxon>
        <taxon>Ericoideae</taxon>
        <taxon>Rhodoreae</taxon>
        <taxon>Rhododendron</taxon>
    </lineage>
</organism>
<dbReference type="EMBL" id="JACTNZ010000010">
    <property type="protein sequence ID" value="KAG5527531.1"/>
    <property type="molecule type" value="Genomic_DNA"/>
</dbReference>
<proteinExistence type="predicted"/>
<keyword evidence="2" id="KW-1185">Reference proteome</keyword>
<accession>A0AAV6IFT7</accession>
<evidence type="ECO:0000313" key="1">
    <source>
        <dbReference type="EMBL" id="KAG5527531.1"/>
    </source>
</evidence>